<dbReference type="InterPro" id="IPR040361">
    <property type="entry name" value="TPD1"/>
</dbReference>
<reference evidence="2 3" key="1">
    <citation type="journal article" date="2010" name="Nature">
        <title>Genome sequencing and analysis of the model grass Brachypodium distachyon.</title>
        <authorList>
            <consortium name="International Brachypodium Initiative"/>
        </authorList>
    </citation>
    <scope>NUCLEOTIDE SEQUENCE [LARGE SCALE GENOMIC DNA]</scope>
    <source>
        <strain evidence="2 3">Bd21</strain>
    </source>
</reference>
<dbReference type="Pfam" id="PF24068">
    <property type="entry name" value="TPD1_C"/>
    <property type="match status" value="1"/>
</dbReference>
<organism evidence="2">
    <name type="scientific">Brachypodium distachyon</name>
    <name type="common">Purple false brome</name>
    <name type="synonym">Trachynia distachya</name>
    <dbReference type="NCBI Taxonomy" id="15368"/>
    <lineage>
        <taxon>Eukaryota</taxon>
        <taxon>Viridiplantae</taxon>
        <taxon>Streptophyta</taxon>
        <taxon>Embryophyta</taxon>
        <taxon>Tracheophyta</taxon>
        <taxon>Spermatophyta</taxon>
        <taxon>Magnoliopsida</taxon>
        <taxon>Liliopsida</taxon>
        <taxon>Poales</taxon>
        <taxon>Poaceae</taxon>
        <taxon>BOP clade</taxon>
        <taxon>Pooideae</taxon>
        <taxon>Stipodae</taxon>
        <taxon>Brachypodieae</taxon>
        <taxon>Brachypodium</taxon>
    </lineage>
</organism>
<evidence type="ECO:0000313" key="3">
    <source>
        <dbReference type="EnsemblPlants" id="KQJ86676"/>
    </source>
</evidence>
<dbReference type="Gramene" id="KQJ86676">
    <property type="protein sequence ID" value="KQJ86676"/>
    <property type="gene ID" value="BRADI_4g07070v3"/>
</dbReference>
<protein>
    <submittedName>
        <fullName evidence="2 3">Uncharacterized protein</fullName>
    </submittedName>
</protein>
<dbReference type="EnsemblPlants" id="KQJ86676">
    <property type="protein sequence ID" value="KQJ86676"/>
    <property type="gene ID" value="BRADI_4g07070v3"/>
</dbReference>
<keyword evidence="4" id="KW-1185">Reference proteome</keyword>
<dbReference type="InParanoid" id="A0A0Q3EJU2"/>
<name>A0A0Q3EJU2_BRADI</name>
<dbReference type="OrthoDB" id="600752at2759"/>
<dbReference type="AlphaFoldDB" id="A0A0Q3EJU2"/>
<dbReference type="PANTHER" id="PTHR33184">
    <property type="entry name" value="PROTEIN TAPETUM DETERMINANT 1-LIKE-RELATED"/>
    <property type="match status" value="1"/>
</dbReference>
<dbReference type="FunCoup" id="A0A0Q3EJU2">
    <property type="interactions" value="264"/>
</dbReference>
<sequence>MSVGGPYVVAGPTAEEDLETEEQTNMANATARLFLLAALLYHSSTGNAQPSSCGKSNISVTVTPTENYFRGQREYVATITTSCACPLKDVRVWCGGVEDSVVPLDGSVVEVDEGMCVLKRPVARGSPVVFKYSSALPVNFRVFNAAPAC</sequence>
<gene>
    <name evidence="2" type="ORF">BRADI_4g07070v3</name>
</gene>
<dbReference type="GO" id="GO:0001709">
    <property type="term" value="P:cell fate determination"/>
    <property type="evidence" value="ECO:0000318"/>
    <property type="project" value="GO_Central"/>
</dbReference>
<accession>A0A0Q3EJU2</accession>
<dbReference type="EMBL" id="CM000883">
    <property type="protein sequence ID" value="KQJ86676.1"/>
    <property type="molecule type" value="Genomic_DNA"/>
</dbReference>
<evidence type="ECO:0000256" key="1">
    <source>
        <dbReference type="ARBA" id="ARBA00022729"/>
    </source>
</evidence>
<keyword evidence="1" id="KW-0732">Signal</keyword>
<evidence type="ECO:0000313" key="4">
    <source>
        <dbReference type="Proteomes" id="UP000008810"/>
    </source>
</evidence>
<reference evidence="2" key="2">
    <citation type="submission" date="2017-06" db="EMBL/GenBank/DDBJ databases">
        <title>WGS assembly of Brachypodium distachyon.</title>
        <authorList>
            <consortium name="The International Brachypodium Initiative"/>
            <person name="Lucas S."/>
            <person name="Harmon-Smith M."/>
            <person name="Lail K."/>
            <person name="Tice H."/>
            <person name="Grimwood J."/>
            <person name="Bruce D."/>
            <person name="Barry K."/>
            <person name="Shu S."/>
            <person name="Lindquist E."/>
            <person name="Wang M."/>
            <person name="Pitluck S."/>
            <person name="Vogel J.P."/>
            <person name="Garvin D.F."/>
            <person name="Mockler T.C."/>
            <person name="Schmutz J."/>
            <person name="Rokhsar D."/>
            <person name="Bevan M.W."/>
        </authorList>
    </citation>
    <scope>NUCLEOTIDE SEQUENCE</scope>
    <source>
        <strain evidence="2">Bd21</strain>
    </source>
</reference>
<proteinExistence type="predicted"/>
<dbReference type="PANTHER" id="PTHR33184:SF54">
    <property type="entry name" value="EXPANSIN-LIKE EG45 DOMAIN-CONTAINING PROTEIN"/>
    <property type="match status" value="1"/>
</dbReference>
<dbReference type="Proteomes" id="UP000008810">
    <property type="component" value="Chromosome 4"/>
</dbReference>
<evidence type="ECO:0000313" key="2">
    <source>
        <dbReference type="EMBL" id="KQJ86676.1"/>
    </source>
</evidence>
<reference evidence="3" key="3">
    <citation type="submission" date="2018-08" db="UniProtKB">
        <authorList>
            <consortium name="EnsemblPlants"/>
        </authorList>
    </citation>
    <scope>IDENTIFICATION</scope>
    <source>
        <strain evidence="3">cv. Bd21</strain>
    </source>
</reference>